<dbReference type="AlphaFoldDB" id="A0AAN6ZFN3"/>
<organism evidence="5 6">
    <name type="scientific">Trichocladium antarcticum</name>
    <dbReference type="NCBI Taxonomy" id="1450529"/>
    <lineage>
        <taxon>Eukaryota</taxon>
        <taxon>Fungi</taxon>
        <taxon>Dikarya</taxon>
        <taxon>Ascomycota</taxon>
        <taxon>Pezizomycotina</taxon>
        <taxon>Sordariomycetes</taxon>
        <taxon>Sordariomycetidae</taxon>
        <taxon>Sordariales</taxon>
        <taxon>Chaetomiaceae</taxon>
        <taxon>Trichocladium</taxon>
    </lineage>
</organism>
<feature type="compositionally biased region" description="Basic and acidic residues" evidence="2">
    <location>
        <begin position="30"/>
        <end position="39"/>
    </location>
</feature>
<dbReference type="SMART" id="SM01117">
    <property type="entry name" value="Cyt-b5"/>
    <property type="match status" value="1"/>
</dbReference>
<dbReference type="Gene3D" id="3.10.120.10">
    <property type="entry name" value="Cytochrome b5-like heme/steroid binding domain"/>
    <property type="match status" value="1"/>
</dbReference>
<keyword evidence="3" id="KW-1133">Transmembrane helix</keyword>
<evidence type="ECO:0000256" key="1">
    <source>
        <dbReference type="ARBA" id="ARBA00038357"/>
    </source>
</evidence>
<comment type="caution">
    <text evidence="5">The sequence shown here is derived from an EMBL/GenBank/DDBJ whole genome shotgun (WGS) entry which is preliminary data.</text>
</comment>
<evidence type="ECO:0000256" key="3">
    <source>
        <dbReference type="SAM" id="Phobius"/>
    </source>
</evidence>
<dbReference type="PANTHER" id="PTHR10281:SF76">
    <property type="entry name" value="CALCUTTA CUP-RELATED"/>
    <property type="match status" value="1"/>
</dbReference>
<protein>
    <submittedName>
        <fullName evidence="5">Cytochrome b5</fullName>
    </submittedName>
</protein>
<dbReference type="PANTHER" id="PTHR10281">
    <property type="entry name" value="MEMBRANE-ASSOCIATED PROGESTERONE RECEPTOR COMPONENT-RELATED"/>
    <property type="match status" value="1"/>
</dbReference>
<dbReference type="InterPro" id="IPR050577">
    <property type="entry name" value="MAPR/NEUFC/NENF-like"/>
</dbReference>
<dbReference type="GO" id="GO:0016020">
    <property type="term" value="C:membrane"/>
    <property type="evidence" value="ECO:0007669"/>
    <property type="project" value="TreeGrafter"/>
</dbReference>
<evidence type="ECO:0000313" key="5">
    <source>
        <dbReference type="EMBL" id="KAK4135759.1"/>
    </source>
</evidence>
<keyword evidence="3" id="KW-0472">Membrane</keyword>
<name>A0AAN6ZFN3_9PEZI</name>
<dbReference type="InterPro" id="IPR036400">
    <property type="entry name" value="Cyt_B5-like_heme/steroid_sf"/>
</dbReference>
<dbReference type="InterPro" id="IPR001199">
    <property type="entry name" value="Cyt_B5-like_heme/steroid-bd"/>
</dbReference>
<dbReference type="GO" id="GO:0012505">
    <property type="term" value="C:endomembrane system"/>
    <property type="evidence" value="ECO:0007669"/>
    <property type="project" value="TreeGrafter"/>
</dbReference>
<evidence type="ECO:0000256" key="2">
    <source>
        <dbReference type="SAM" id="MobiDB-lite"/>
    </source>
</evidence>
<keyword evidence="6" id="KW-1185">Reference proteome</keyword>
<accession>A0AAN6ZFN3</accession>
<feature type="domain" description="Cytochrome b5 heme-binding" evidence="4">
    <location>
        <begin position="119"/>
        <end position="218"/>
    </location>
</feature>
<dbReference type="FunFam" id="3.10.120.10:FF:000018">
    <property type="entry name" value="Heme/steroid binding domain protein, putative"/>
    <property type="match status" value="1"/>
</dbReference>
<reference evidence="5" key="1">
    <citation type="journal article" date="2023" name="Mol. Phylogenet. Evol.">
        <title>Genome-scale phylogeny and comparative genomics of the fungal order Sordariales.</title>
        <authorList>
            <person name="Hensen N."/>
            <person name="Bonometti L."/>
            <person name="Westerberg I."/>
            <person name="Brannstrom I.O."/>
            <person name="Guillou S."/>
            <person name="Cros-Aarteil S."/>
            <person name="Calhoun S."/>
            <person name="Haridas S."/>
            <person name="Kuo A."/>
            <person name="Mondo S."/>
            <person name="Pangilinan J."/>
            <person name="Riley R."/>
            <person name="LaButti K."/>
            <person name="Andreopoulos B."/>
            <person name="Lipzen A."/>
            <person name="Chen C."/>
            <person name="Yan M."/>
            <person name="Daum C."/>
            <person name="Ng V."/>
            <person name="Clum A."/>
            <person name="Steindorff A."/>
            <person name="Ohm R.A."/>
            <person name="Martin F."/>
            <person name="Silar P."/>
            <person name="Natvig D.O."/>
            <person name="Lalanne C."/>
            <person name="Gautier V."/>
            <person name="Ament-Velasquez S.L."/>
            <person name="Kruys A."/>
            <person name="Hutchinson M.I."/>
            <person name="Powell A.J."/>
            <person name="Barry K."/>
            <person name="Miller A.N."/>
            <person name="Grigoriev I.V."/>
            <person name="Debuchy R."/>
            <person name="Gladieux P."/>
            <person name="Hiltunen Thoren M."/>
            <person name="Johannesson H."/>
        </authorList>
    </citation>
    <scope>NUCLEOTIDE SEQUENCE</scope>
    <source>
        <strain evidence="5">CBS 123565</strain>
    </source>
</reference>
<dbReference type="SUPFAM" id="SSF55856">
    <property type="entry name" value="Cytochrome b5-like heme/steroid binding domain"/>
    <property type="match status" value="1"/>
</dbReference>
<sequence length="280" mass="31472">MADADTSVRRRKPESKTTIPNVEPVDSESDSGKELERQKTRQSRRKKTTPKTQLDDDDAYTTANLALDIVRVLTFIFLASCGLSYLISNGETFFWGMSNPPKYMKLDWWKKQITGPIYLTPSELALHDGSNTTLPIYLAINGTIFDVSANARTYGPGGSYQYFAGADASRGFVTGCFAEDRTADMRGVEDMFLPLDDPAVDAHWSAAELEAMKKTERDEAARKVHEGLKHWVDFFKNHGKYEFVGHVRQPAGWPETEPRRELCEPAAKGRKVRVVVEKGE</sequence>
<evidence type="ECO:0000313" key="6">
    <source>
        <dbReference type="Proteomes" id="UP001304895"/>
    </source>
</evidence>
<dbReference type="Proteomes" id="UP001304895">
    <property type="component" value="Unassembled WGS sequence"/>
</dbReference>
<feature type="transmembrane region" description="Helical" evidence="3">
    <location>
        <begin position="69"/>
        <end position="87"/>
    </location>
</feature>
<dbReference type="Pfam" id="PF00173">
    <property type="entry name" value="Cyt-b5"/>
    <property type="match status" value="1"/>
</dbReference>
<gene>
    <name evidence="5" type="ORF">BT67DRAFT_461426</name>
</gene>
<feature type="region of interest" description="Disordered" evidence="2">
    <location>
        <begin position="1"/>
        <end position="55"/>
    </location>
</feature>
<reference evidence="5" key="2">
    <citation type="submission" date="2023-05" db="EMBL/GenBank/DDBJ databases">
        <authorList>
            <consortium name="Lawrence Berkeley National Laboratory"/>
            <person name="Steindorff A."/>
            <person name="Hensen N."/>
            <person name="Bonometti L."/>
            <person name="Westerberg I."/>
            <person name="Brannstrom I.O."/>
            <person name="Guillou S."/>
            <person name="Cros-Aarteil S."/>
            <person name="Calhoun S."/>
            <person name="Haridas S."/>
            <person name="Kuo A."/>
            <person name="Mondo S."/>
            <person name="Pangilinan J."/>
            <person name="Riley R."/>
            <person name="Labutti K."/>
            <person name="Andreopoulos B."/>
            <person name="Lipzen A."/>
            <person name="Chen C."/>
            <person name="Yanf M."/>
            <person name="Daum C."/>
            <person name="Ng V."/>
            <person name="Clum A."/>
            <person name="Ohm R."/>
            <person name="Martin F."/>
            <person name="Silar P."/>
            <person name="Natvig D."/>
            <person name="Lalanne C."/>
            <person name="Gautier V."/>
            <person name="Ament-Velasquez S.L."/>
            <person name="Kruys A."/>
            <person name="Hutchinson M.I."/>
            <person name="Powell A.J."/>
            <person name="Barry K."/>
            <person name="Miller A.N."/>
            <person name="Grigoriev I.V."/>
            <person name="Debuchy R."/>
            <person name="Gladieux P."/>
            <person name="Thoren M.H."/>
            <person name="Johannesson H."/>
        </authorList>
    </citation>
    <scope>NUCLEOTIDE SEQUENCE</scope>
    <source>
        <strain evidence="5">CBS 123565</strain>
    </source>
</reference>
<evidence type="ECO:0000259" key="4">
    <source>
        <dbReference type="SMART" id="SM01117"/>
    </source>
</evidence>
<keyword evidence="3" id="KW-0812">Transmembrane</keyword>
<feature type="compositionally biased region" description="Basic residues" evidence="2">
    <location>
        <begin position="40"/>
        <end position="49"/>
    </location>
</feature>
<proteinExistence type="inferred from homology"/>
<dbReference type="EMBL" id="MU853405">
    <property type="protein sequence ID" value="KAK4135759.1"/>
    <property type="molecule type" value="Genomic_DNA"/>
</dbReference>
<comment type="similarity">
    <text evidence="1">Belongs to the cytochrome b5 family. MAPR subfamily.</text>
</comment>